<dbReference type="GO" id="GO:0031072">
    <property type="term" value="F:heat shock protein binding"/>
    <property type="evidence" value="ECO:0007669"/>
    <property type="project" value="InterPro"/>
</dbReference>
<comment type="caution">
    <text evidence="3">The sequence shown here is derived from an EMBL/GenBank/DDBJ whole genome shotgun (WGS) entry which is preliminary data.</text>
</comment>
<dbReference type="SUPFAM" id="SSF49493">
    <property type="entry name" value="HSP40/DnaJ peptide-binding domain"/>
    <property type="match status" value="2"/>
</dbReference>
<feature type="domain" description="CR-type" evidence="2">
    <location>
        <begin position="212"/>
        <end position="290"/>
    </location>
</feature>
<evidence type="ECO:0000259" key="2">
    <source>
        <dbReference type="PROSITE" id="PS51188"/>
    </source>
</evidence>
<dbReference type="GO" id="GO:0051082">
    <property type="term" value="F:unfolded protein binding"/>
    <property type="evidence" value="ECO:0007669"/>
    <property type="project" value="InterPro"/>
</dbReference>
<dbReference type="GO" id="GO:0008270">
    <property type="term" value="F:zinc ion binding"/>
    <property type="evidence" value="ECO:0007669"/>
    <property type="project" value="UniProtKB-KW"/>
</dbReference>
<gene>
    <name evidence="3" type="ORF">DPX39_010015700</name>
</gene>
<dbReference type="InterPro" id="IPR008971">
    <property type="entry name" value="HSP40/DnaJ_pept-bd"/>
</dbReference>
<dbReference type="Gene3D" id="2.10.230.10">
    <property type="entry name" value="Heat shock protein DnaJ, cysteine-rich domain"/>
    <property type="match status" value="1"/>
</dbReference>
<dbReference type="PANTHER" id="PTHR43096:SF71">
    <property type="entry name" value="PROTEIN DNAJ, PUTATIVE-RELATED"/>
    <property type="match status" value="1"/>
</dbReference>
<sequence length="480" mass="52351">MRGIALALAPPSLLFVPKIQRRCFNVIQRGNDREVDSLFALLGFAGDNEAHRIRRTRAELRQGFMREAMKLKDPQNDKSDAAKLEKLREAYRLLSNDRFRVQYAAHHYASPDASLHLLVDGGQVAANFNPEHQSFNFVDHAISRAAMSPSSRSSSDKQRSFSDFTGQYNSVIGNTGCSTDARPYNAPEARAAINGASINFMLRISFDESVLGCTKTAVYEKNVSCQRCSGNGRMVLKRPRKCPQCRGRGSTHLPSATYHIERSCTYCNGDGVTPPPKCSGCRGAGVVPGHTVQVPVDIRPGTTNMTACRLRGMGHDGVRGGVAGDLIVTVLVQEHRVFHRDGLDLHMVLPITLSTALLGGMVSVPLLHGPFCTRVPPCVRNGQQIRLSGRGVTLDGSGVLTNAEEGIDADSSASKQEQQQRGDLYIHLLVVIPKGEELTGAQRSALEQFVVEQDGNGAEGVDDITPTALKRRFRHWLPGT</sequence>
<keyword evidence="1" id="KW-0862">Zinc</keyword>
<dbReference type="GO" id="GO:0005737">
    <property type="term" value="C:cytoplasm"/>
    <property type="evidence" value="ECO:0007669"/>
    <property type="project" value="TreeGrafter"/>
</dbReference>
<dbReference type="Pfam" id="PF01556">
    <property type="entry name" value="DnaJ_C"/>
    <property type="match status" value="1"/>
</dbReference>
<reference evidence="3" key="1">
    <citation type="submission" date="2018-09" db="EMBL/GenBank/DDBJ databases">
        <title>whole genome sequence of T. equiperdum IVM-t1 strain.</title>
        <authorList>
            <person name="Suganuma K."/>
        </authorList>
    </citation>
    <scope>NUCLEOTIDE SEQUENCE [LARGE SCALE GENOMIC DNA]</scope>
    <source>
        <strain evidence="3">IVM-t1</strain>
    </source>
</reference>
<dbReference type="InterPro" id="IPR036410">
    <property type="entry name" value="HSP_DnaJ_Cys-rich_dom_sf"/>
</dbReference>
<keyword evidence="1" id="KW-0479">Metal-binding</keyword>
<feature type="zinc finger region" description="CR-type" evidence="1">
    <location>
        <begin position="212"/>
        <end position="290"/>
    </location>
</feature>
<dbReference type="EMBL" id="QSBY01000001">
    <property type="protein sequence ID" value="RHW74386.1"/>
    <property type="molecule type" value="Genomic_DNA"/>
</dbReference>
<dbReference type="Proteomes" id="UP000266743">
    <property type="component" value="Chromosome 1"/>
</dbReference>
<dbReference type="PROSITE" id="PS51188">
    <property type="entry name" value="ZF_CR"/>
    <property type="match status" value="1"/>
</dbReference>
<dbReference type="AlphaFoldDB" id="A0A3L6LE26"/>
<evidence type="ECO:0000256" key="1">
    <source>
        <dbReference type="PROSITE-ProRule" id="PRU00546"/>
    </source>
</evidence>
<dbReference type="CDD" id="cd10747">
    <property type="entry name" value="DnaJ_C"/>
    <property type="match status" value="1"/>
</dbReference>
<name>A0A3L6LE26_9TRYP</name>
<dbReference type="Gene3D" id="2.60.260.20">
    <property type="entry name" value="Urease metallochaperone UreE, N-terminal domain"/>
    <property type="match status" value="2"/>
</dbReference>
<keyword evidence="1" id="KW-0863">Zinc-finger</keyword>
<evidence type="ECO:0000313" key="3">
    <source>
        <dbReference type="EMBL" id="RHW74386.1"/>
    </source>
</evidence>
<proteinExistence type="predicted"/>
<dbReference type="FunFam" id="2.10.230.10:FF:000015">
    <property type="entry name" value="Chaperone protein DNAJ-like protein"/>
    <property type="match status" value="1"/>
</dbReference>
<accession>A0A3L6LE26</accession>
<dbReference type="FunFam" id="2.60.260.20:FF:000050">
    <property type="entry name" value="Chaperone protein DNAj, putative"/>
    <property type="match status" value="1"/>
</dbReference>
<dbReference type="GO" id="GO:0042026">
    <property type="term" value="P:protein refolding"/>
    <property type="evidence" value="ECO:0007669"/>
    <property type="project" value="TreeGrafter"/>
</dbReference>
<dbReference type="CDD" id="cd10719">
    <property type="entry name" value="DnaJ_zf"/>
    <property type="match status" value="1"/>
</dbReference>
<dbReference type="InterPro" id="IPR001305">
    <property type="entry name" value="HSP_DnaJ_Cys-rich_dom"/>
</dbReference>
<dbReference type="InterPro" id="IPR002939">
    <property type="entry name" value="DnaJ_C"/>
</dbReference>
<dbReference type="PANTHER" id="PTHR43096">
    <property type="entry name" value="DNAJ HOMOLOG 1, MITOCHONDRIAL-RELATED"/>
    <property type="match status" value="1"/>
</dbReference>
<dbReference type="SUPFAM" id="SSF57938">
    <property type="entry name" value="DnaJ/Hsp40 cysteine-rich domain"/>
    <property type="match status" value="1"/>
</dbReference>
<organism evidence="3">
    <name type="scientific">Trypanosoma brucei equiperdum</name>
    <dbReference type="NCBI Taxonomy" id="630700"/>
    <lineage>
        <taxon>Eukaryota</taxon>
        <taxon>Discoba</taxon>
        <taxon>Euglenozoa</taxon>
        <taxon>Kinetoplastea</taxon>
        <taxon>Metakinetoplastina</taxon>
        <taxon>Trypanosomatida</taxon>
        <taxon>Trypanosomatidae</taxon>
        <taxon>Trypanosoma</taxon>
    </lineage>
</organism>
<protein>
    <submittedName>
        <fullName evidence="3">Chaperone protein DNAj</fullName>
    </submittedName>
</protein>